<gene>
    <name evidence="3" type="ordered locus">A2cp1_4207</name>
</gene>
<feature type="signal peptide" evidence="2">
    <location>
        <begin position="1"/>
        <end position="22"/>
    </location>
</feature>
<reference evidence="3" key="1">
    <citation type="submission" date="2009-01" db="EMBL/GenBank/DDBJ databases">
        <title>Complete sequence of Anaeromyxobacter dehalogenans 2CP-1.</title>
        <authorList>
            <consortium name="US DOE Joint Genome Institute"/>
            <person name="Lucas S."/>
            <person name="Copeland A."/>
            <person name="Lapidus A."/>
            <person name="Glavina del Rio T."/>
            <person name="Dalin E."/>
            <person name="Tice H."/>
            <person name="Bruce D."/>
            <person name="Goodwin L."/>
            <person name="Pitluck S."/>
            <person name="Saunders E."/>
            <person name="Brettin T."/>
            <person name="Detter J.C."/>
            <person name="Han C."/>
            <person name="Larimer F."/>
            <person name="Land M."/>
            <person name="Hauser L."/>
            <person name="Kyrpides N."/>
            <person name="Ovchinnikova G."/>
            <person name="Beliaev A.S."/>
            <person name="Richardson P."/>
        </authorList>
    </citation>
    <scope>NUCLEOTIDE SEQUENCE</scope>
    <source>
        <strain evidence="3">2CP-1</strain>
    </source>
</reference>
<evidence type="ECO:0000313" key="3">
    <source>
        <dbReference type="EMBL" id="ACL67524.1"/>
    </source>
</evidence>
<keyword evidence="1" id="KW-1133">Transmembrane helix</keyword>
<evidence type="ECO:0000256" key="1">
    <source>
        <dbReference type="SAM" id="Phobius"/>
    </source>
</evidence>
<dbReference type="EMBL" id="CP001359">
    <property type="protein sequence ID" value="ACL67524.1"/>
    <property type="molecule type" value="Genomic_DNA"/>
</dbReference>
<feature type="transmembrane region" description="Helical" evidence="1">
    <location>
        <begin position="38"/>
        <end position="56"/>
    </location>
</feature>
<dbReference type="AlphaFoldDB" id="B8JAM5"/>
<sequence length="70" mass="7372">MSPLARLITGLWAALLPLAALAQAGGDAAPAPRSGYGWLWMLVAALVIVALFRMFFSRPRRTPGARGPGP</sequence>
<accession>B8JAM5</accession>
<keyword evidence="1" id="KW-0472">Membrane</keyword>
<feature type="chain" id="PRO_5002875269" evidence="2">
    <location>
        <begin position="23"/>
        <end position="70"/>
    </location>
</feature>
<name>B8JAM5_ANAD2</name>
<keyword evidence="2" id="KW-0732">Signal</keyword>
<organism evidence="3 4">
    <name type="scientific">Anaeromyxobacter dehalogenans (strain ATCC BAA-258 / DSM 21875 / 2CP-1)</name>
    <dbReference type="NCBI Taxonomy" id="455488"/>
    <lineage>
        <taxon>Bacteria</taxon>
        <taxon>Pseudomonadati</taxon>
        <taxon>Myxococcota</taxon>
        <taxon>Myxococcia</taxon>
        <taxon>Myxococcales</taxon>
        <taxon>Cystobacterineae</taxon>
        <taxon>Anaeromyxobacteraceae</taxon>
        <taxon>Anaeromyxobacter</taxon>
    </lineage>
</organism>
<dbReference type="HOGENOM" id="CLU_2766832_0_0_7"/>
<evidence type="ECO:0000313" key="4">
    <source>
        <dbReference type="Proteomes" id="UP000007089"/>
    </source>
</evidence>
<dbReference type="Proteomes" id="UP000007089">
    <property type="component" value="Chromosome"/>
</dbReference>
<keyword evidence="4" id="KW-1185">Reference proteome</keyword>
<protein>
    <submittedName>
        <fullName evidence="3">Uncharacterized protein</fullName>
    </submittedName>
</protein>
<proteinExistence type="predicted"/>
<dbReference type="KEGG" id="acp:A2cp1_4207"/>
<dbReference type="RefSeq" id="WP_015935235.1">
    <property type="nucleotide sequence ID" value="NC_011891.1"/>
</dbReference>
<evidence type="ECO:0000256" key="2">
    <source>
        <dbReference type="SAM" id="SignalP"/>
    </source>
</evidence>
<keyword evidence="1" id="KW-0812">Transmembrane</keyword>